<name>A0A1F6E603_9BACT</name>
<dbReference type="Proteomes" id="UP000176689">
    <property type="component" value="Unassembled WGS sequence"/>
</dbReference>
<keyword evidence="2" id="KW-0472">Membrane</keyword>
<evidence type="ECO:0000313" key="3">
    <source>
        <dbReference type="EMBL" id="OGG69134.1"/>
    </source>
</evidence>
<protein>
    <submittedName>
        <fullName evidence="3">Uncharacterized protein</fullName>
    </submittedName>
</protein>
<evidence type="ECO:0000313" key="4">
    <source>
        <dbReference type="Proteomes" id="UP000176689"/>
    </source>
</evidence>
<gene>
    <name evidence="3" type="ORF">A3F27_03440</name>
</gene>
<accession>A0A1F6E603</accession>
<evidence type="ECO:0000256" key="1">
    <source>
        <dbReference type="SAM" id="MobiDB-lite"/>
    </source>
</evidence>
<feature type="region of interest" description="Disordered" evidence="1">
    <location>
        <begin position="75"/>
        <end position="101"/>
    </location>
</feature>
<keyword evidence="2" id="KW-0812">Transmembrane</keyword>
<evidence type="ECO:0000256" key="2">
    <source>
        <dbReference type="SAM" id="Phobius"/>
    </source>
</evidence>
<dbReference type="EMBL" id="MFLP01000038">
    <property type="protein sequence ID" value="OGG69134.1"/>
    <property type="molecule type" value="Genomic_DNA"/>
</dbReference>
<comment type="caution">
    <text evidence="3">The sequence shown here is derived from an EMBL/GenBank/DDBJ whole genome shotgun (WGS) entry which is preliminary data.</text>
</comment>
<reference evidence="3 4" key="1">
    <citation type="journal article" date="2016" name="Nat. Commun.">
        <title>Thousands of microbial genomes shed light on interconnected biogeochemical processes in an aquifer system.</title>
        <authorList>
            <person name="Anantharaman K."/>
            <person name="Brown C.T."/>
            <person name="Hug L.A."/>
            <person name="Sharon I."/>
            <person name="Castelle C.J."/>
            <person name="Probst A.J."/>
            <person name="Thomas B.C."/>
            <person name="Singh A."/>
            <person name="Wilkins M.J."/>
            <person name="Karaoz U."/>
            <person name="Brodie E.L."/>
            <person name="Williams K.H."/>
            <person name="Hubbard S.S."/>
            <person name="Banfield J.F."/>
        </authorList>
    </citation>
    <scope>NUCLEOTIDE SEQUENCE [LARGE SCALE GENOMIC DNA]</scope>
</reference>
<dbReference type="AlphaFoldDB" id="A0A1F6E603"/>
<keyword evidence="2" id="KW-1133">Transmembrane helix</keyword>
<feature type="transmembrane region" description="Helical" evidence="2">
    <location>
        <begin position="24"/>
        <end position="45"/>
    </location>
</feature>
<organism evidence="3 4">
    <name type="scientific">Candidatus Kaiserbacteria bacterium RIFCSPHIGHO2_12_FULL_53_13</name>
    <dbReference type="NCBI Taxonomy" id="1798502"/>
    <lineage>
        <taxon>Bacteria</taxon>
        <taxon>Candidatus Kaiseribacteriota</taxon>
    </lineage>
</organism>
<proteinExistence type="predicted"/>
<sequence>MGNEHANRSGCVLLWRDMMRSEAGFSPIVVSAAVSVAALLVVFGWQSTRTLQAGNAGVRAVNAYLSGEERPLFLQEQSGSTSTPAGSANATSPDPNDFSNVGNEALGQLVGTYVALKKSGGYTAEQGESVANDVASAMQVRVSYVPYKEGDIKTDADTSYKRLLAYRSDLREALRPLLQNTESELDIFARYIDTHDKHNLTVLGEVAQRYKEAADNAARMIVPEDASVYHVGIENALLQFAITLEALVKNADDPMATLALLRSYGNAERDVFMSFDALASYQKRKIP</sequence>